<dbReference type="STRING" id="883161.HMPREF9306_00453"/>
<keyword evidence="4" id="KW-1185">Reference proteome</keyword>
<dbReference type="Gene3D" id="3.40.710.10">
    <property type="entry name" value="DD-peptidase/beta-lactamase superfamily"/>
    <property type="match status" value="1"/>
</dbReference>
<dbReference type="AlphaFoldDB" id="S2W647"/>
<dbReference type="GO" id="GO:0008658">
    <property type="term" value="F:penicillin binding"/>
    <property type="evidence" value="ECO:0007669"/>
    <property type="project" value="InterPro"/>
</dbReference>
<dbReference type="Gene3D" id="3.90.1310.10">
    <property type="entry name" value="Penicillin-binding protein 2a (Domain 2)"/>
    <property type="match status" value="1"/>
</dbReference>
<organism evidence="3 4">
    <name type="scientific">Propionimicrobium lymphophilum ACS-093-V-SCH5</name>
    <dbReference type="NCBI Taxonomy" id="883161"/>
    <lineage>
        <taxon>Bacteria</taxon>
        <taxon>Bacillati</taxon>
        <taxon>Actinomycetota</taxon>
        <taxon>Actinomycetes</taxon>
        <taxon>Propionibacteriales</taxon>
        <taxon>Propionibacteriaceae</taxon>
        <taxon>Propionimicrobium</taxon>
    </lineage>
</organism>
<dbReference type="GO" id="GO:0005886">
    <property type="term" value="C:plasma membrane"/>
    <property type="evidence" value="ECO:0007669"/>
    <property type="project" value="TreeGrafter"/>
</dbReference>
<dbReference type="EMBL" id="AGZR01000004">
    <property type="protein sequence ID" value="EPD33695.1"/>
    <property type="molecule type" value="Genomic_DNA"/>
</dbReference>
<dbReference type="GO" id="GO:0071555">
    <property type="term" value="P:cell wall organization"/>
    <property type="evidence" value="ECO:0007669"/>
    <property type="project" value="TreeGrafter"/>
</dbReference>
<feature type="domain" description="Penicillin binding protein A dimerisation" evidence="2">
    <location>
        <begin position="52"/>
        <end position="135"/>
    </location>
</feature>
<name>S2W647_9ACTN</name>
<dbReference type="PANTHER" id="PTHR30627:SF24">
    <property type="entry name" value="PENICILLIN-BINDING PROTEIN 4B"/>
    <property type="match status" value="1"/>
</dbReference>
<dbReference type="HOGENOM" id="CLU_009289_1_0_11"/>
<dbReference type="InterPro" id="IPR050515">
    <property type="entry name" value="Beta-lactam/transpept"/>
</dbReference>
<comment type="caution">
    <text evidence="3">The sequence shown here is derived from an EMBL/GenBank/DDBJ whole genome shotgun (WGS) entry which is preliminary data.</text>
</comment>
<dbReference type="InterPro" id="IPR054120">
    <property type="entry name" value="PBPA_dimer"/>
</dbReference>
<dbReference type="Pfam" id="PF00905">
    <property type="entry name" value="Transpeptidase"/>
    <property type="match status" value="1"/>
</dbReference>
<evidence type="ECO:0000259" key="2">
    <source>
        <dbReference type="Pfam" id="PF21922"/>
    </source>
</evidence>
<dbReference type="SUPFAM" id="SSF56601">
    <property type="entry name" value="beta-lactamase/transpeptidase-like"/>
    <property type="match status" value="1"/>
</dbReference>
<dbReference type="Pfam" id="PF21922">
    <property type="entry name" value="PBP_dimer_2"/>
    <property type="match status" value="1"/>
</dbReference>
<dbReference type="GO" id="GO:0071972">
    <property type="term" value="F:peptidoglycan L,D-transpeptidase activity"/>
    <property type="evidence" value="ECO:0007669"/>
    <property type="project" value="TreeGrafter"/>
</dbReference>
<evidence type="ECO:0000259" key="1">
    <source>
        <dbReference type="Pfam" id="PF00905"/>
    </source>
</evidence>
<protein>
    <submittedName>
        <fullName evidence="3">Uncharacterized protein</fullName>
    </submittedName>
</protein>
<gene>
    <name evidence="3" type="ORF">HMPREF9306_00453</name>
</gene>
<dbReference type="InterPro" id="IPR012338">
    <property type="entry name" value="Beta-lactam/transpept-like"/>
</dbReference>
<dbReference type="Proteomes" id="UP000014417">
    <property type="component" value="Unassembled WGS sequence"/>
</dbReference>
<dbReference type="OrthoDB" id="9766847at2"/>
<dbReference type="PATRIC" id="fig|883161.3.peg.457"/>
<evidence type="ECO:0000313" key="4">
    <source>
        <dbReference type="Proteomes" id="UP000014417"/>
    </source>
</evidence>
<sequence>MNKSLRVLAIALAVMFFLLLANVTAGYMLRSDALKSDLRNSRVRDEQFGSHRGDILAGNAPIAGNNYTGVRPFLNERTYANGELYAPVTGYFSYNYGAAGLESSHNDLLIGESDQQFVGRVIDTLSGRTQQGGNVVTTIDPAAQQAAWDALAGQEGAIVAMDYTTGEIKAMVSTPSYNPARLSSTDLDAAASAWDELNADPNQPMKNRASKEIYPPGSTFKLVVSAAALANGYTPDQMIDTPARLQLPQTNHELPNASNCGDGQQTLDFALSMSCNTSFANIGMALGEEKIAEQAKKFGFGTALGKDFESTPSVYPSGMSQASLAMSAIGQYDVRATPLQMTVVAGAIANDGKVMQPYLVAEERDSNQKLLSKTKPTEFGRAMSAENAKTLQRMMQHVVSNGLGKPAQMEGTVAGGKTGTAENEPGHLSSWYSGYMEQNHIAISVFVRNARGGESIPMAKQVLEAMR</sequence>
<feature type="domain" description="Penicillin-binding protein transpeptidase" evidence="1">
    <location>
        <begin position="156"/>
        <end position="459"/>
    </location>
</feature>
<accession>S2W647</accession>
<dbReference type="RefSeq" id="WP_016455303.1">
    <property type="nucleotide sequence ID" value="NZ_KE150269.1"/>
</dbReference>
<evidence type="ECO:0000313" key="3">
    <source>
        <dbReference type="EMBL" id="EPD33695.1"/>
    </source>
</evidence>
<dbReference type="PANTHER" id="PTHR30627">
    <property type="entry name" value="PEPTIDOGLYCAN D,D-TRANSPEPTIDASE"/>
    <property type="match status" value="1"/>
</dbReference>
<reference evidence="3 4" key="1">
    <citation type="submission" date="2013-04" db="EMBL/GenBank/DDBJ databases">
        <title>The Genome Sequence of Propionimicrobium lymphophilum ACS-093-V-SCH5.</title>
        <authorList>
            <consortium name="The Broad Institute Genomics Platform"/>
            <person name="Earl A."/>
            <person name="Ward D."/>
            <person name="Feldgarden M."/>
            <person name="Gevers D."/>
            <person name="Saerens B."/>
            <person name="Vaneechoutte M."/>
            <person name="Walker B."/>
            <person name="Young S."/>
            <person name="Zeng Q."/>
            <person name="Gargeya S."/>
            <person name="Fitzgerald M."/>
            <person name="Haas B."/>
            <person name="Abouelleil A."/>
            <person name="Allen A.W."/>
            <person name="Alvarado L."/>
            <person name="Arachchi H.M."/>
            <person name="Berlin A.M."/>
            <person name="Chapman S.B."/>
            <person name="Gainer-Dewar J."/>
            <person name="Goldberg J."/>
            <person name="Griggs A."/>
            <person name="Gujja S."/>
            <person name="Hansen M."/>
            <person name="Howarth C."/>
            <person name="Imamovic A."/>
            <person name="Ireland A."/>
            <person name="Larimer J."/>
            <person name="McCowan C."/>
            <person name="Murphy C."/>
            <person name="Pearson M."/>
            <person name="Poon T.W."/>
            <person name="Priest M."/>
            <person name="Roberts A."/>
            <person name="Saif S."/>
            <person name="Shea T."/>
            <person name="Sisk P."/>
            <person name="Sykes S."/>
            <person name="Wortman J."/>
            <person name="Nusbaum C."/>
            <person name="Birren B."/>
        </authorList>
    </citation>
    <scope>NUCLEOTIDE SEQUENCE [LARGE SCALE GENOMIC DNA]</scope>
    <source>
        <strain evidence="3 4">ACS-093-V-SCH5</strain>
    </source>
</reference>
<dbReference type="InterPro" id="IPR001460">
    <property type="entry name" value="PCN-bd_Tpept"/>
</dbReference>
<proteinExistence type="predicted"/>